<feature type="domain" description="AB hydrolase-1" evidence="5">
    <location>
        <begin position="74"/>
        <end position="156"/>
    </location>
</feature>
<dbReference type="AlphaFoldDB" id="A0AAE0LLC3"/>
<feature type="signal peptide" evidence="4">
    <location>
        <begin position="1"/>
        <end position="20"/>
    </location>
</feature>
<evidence type="ECO:0000256" key="4">
    <source>
        <dbReference type="SAM" id="SignalP"/>
    </source>
</evidence>
<dbReference type="InterPro" id="IPR000073">
    <property type="entry name" value="AB_hydrolase_1"/>
</dbReference>
<protein>
    <recommendedName>
        <fullName evidence="5">AB hydrolase-1 domain-containing protein</fullName>
    </recommendedName>
</protein>
<dbReference type="InterPro" id="IPR029058">
    <property type="entry name" value="AB_hydrolase_fold"/>
</dbReference>
<dbReference type="Pfam" id="PF12697">
    <property type="entry name" value="Abhydrolase_6"/>
    <property type="match status" value="1"/>
</dbReference>
<evidence type="ECO:0000313" key="7">
    <source>
        <dbReference type="Proteomes" id="UP001190700"/>
    </source>
</evidence>
<keyword evidence="7" id="KW-1185">Reference proteome</keyword>
<keyword evidence="4" id="KW-0732">Signal</keyword>
<comment type="similarity">
    <text evidence="3">Belongs to the AB hydrolase superfamily. ABHD14 family.</text>
</comment>
<keyword evidence="2" id="KW-0963">Cytoplasm</keyword>
<organism evidence="6 7">
    <name type="scientific">Cymbomonas tetramitiformis</name>
    <dbReference type="NCBI Taxonomy" id="36881"/>
    <lineage>
        <taxon>Eukaryota</taxon>
        <taxon>Viridiplantae</taxon>
        <taxon>Chlorophyta</taxon>
        <taxon>Pyramimonadophyceae</taxon>
        <taxon>Pyramimonadales</taxon>
        <taxon>Pyramimonadaceae</taxon>
        <taxon>Cymbomonas</taxon>
    </lineage>
</organism>
<feature type="chain" id="PRO_5041986440" description="AB hydrolase-1 domain-containing protein" evidence="4">
    <location>
        <begin position="21"/>
        <end position="233"/>
    </location>
</feature>
<evidence type="ECO:0000256" key="3">
    <source>
        <dbReference type="ARBA" id="ARBA00037942"/>
    </source>
</evidence>
<sequence length="233" mass="25690">MASFLAAAALLFASLGRVVGTEYISLYVNISDISPDTVIANVRAFDNQIPMTDDEDEEMELGRPEGPTTSSYGVILLHGSKFQAQDWVDLHTLKNLEIQDIPAIAINLPGHGETPAYNFSDNAEFLQRVIEKSRFGVHKRKFILVAPSYSGSFANPHIAKYPRMYAGYMPIAATEIAKWESQMSQPSRAVPTLMLWGELDDAVGPPTCASAQLVVYARSGLRRYEVRALSYGD</sequence>
<reference evidence="6 7" key="1">
    <citation type="journal article" date="2015" name="Genome Biol. Evol.">
        <title>Comparative Genomics of a Bacterivorous Green Alga Reveals Evolutionary Causalities and Consequences of Phago-Mixotrophic Mode of Nutrition.</title>
        <authorList>
            <person name="Burns J.A."/>
            <person name="Paasch A."/>
            <person name="Narechania A."/>
            <person name="Kim E."/>
        </authorList>
    </citation>
    <scope>NUCLEOTIDE SEQUENCE [LARGE SCALE GENOMIC DNA]</scope>
    <source>
        <strain evidence="6 7">PLY_AMNH</strain>
    </source>
</reference>
<gene>
    <name evidence="6" type="ORF">CYMTET_3469</name>
</gene>
<comment type="caution">
    <text evidence="6">The sequence shown here is derived from an EMBL/GenBank/DDBJ whole genome shotgun (WGS) entry which is preliminary data.</text>
</comment>
<evidence type="ECO:0000259" key="5">
    <source>
        <dbReference type="Pfam" id="PF12697"/>
    </source>
</evidence>
<dbReference type="PANTHER" id="PTHR46197">
    <property type="entry name" value="PROTEIN ABHD14B-LIKE"/>
    <property type="match status" value="1"/>
</dbReference>
<name>A0AAE0LLC3_9CHLO</name>
<dbReference type="Proteomes" id="UP001190700">
    <property type="component" value="Unassembled WGS sequence"/>
</dbReference>
<evidence type="ECO:0000256" key="1">
    <source>
        <dbReference type="ARBA" id="ARBA00004496"/>
    </source>
</evidence>
<dbReference type="PANTHER" id="PTHR46197:SF3">
    <property type="entry name" value="AB HYDROLASE-1 DOMAIN-CONTAINING PROTEIN"/>
    <property type="match status" value="1"/>
</dbReference>
<dbReference type="Gene3D" id="3.40.50.1820">
    <property type="entry name" value="alpha/beta hydrolase"/>
    <property type="match status" value="1"/>
</dbReference>
<dbReference type="SUPFAM" id="SSF53474">
    <property type="entry name" value="alpha/beta-Hydrolases"/>
    <property type="match status" value="1"/>
</dbReference>
<proteinExistence type="inferred from homology"/>
<accession>A0AAE0LLC3</accession>
<evidence type="ECO:0000313" key="6">
    <source>
        <dbReference type="EMBL" id="KAK3289085.1"/>
    </source>
</evidence>
<dbReference type="GO" id="GO:0005737">
    <property type="term" value="C:cytoplasm"/>
    <property type="evidence" value="ECO:0007669"/>
    <property type="project" value="UniProtKB-SubCell"/>
</dbReference>
<dbReference type="EMBL" id="LGRX02000238">
    <property type="protein sequence ID" value="KAK3289085.1"/>
    <property type="molecule type" value="Genomic_DNA"/>
</dbReference>
<evidence type="ECO:0000256" key="2">
    <source>
        <dbReference type="ARBA" id="ARBA00022490"/>
    </source>
</evidence>
<comment type="subcellular location">
    <subcellularLocation>
        <location evidence="1">Cytoplasm</location>
    </subcellularLocation>
</comment>